<dbReference type="GO" id="GO:0006281">
    <property type="term" value="P:DNA repair"/>
    <property type="evidence" value="ECO:0007669"/>
    <property type="project" value="InterPro"/>
</dbReference>
<feature type="binding site" evidence="16">
    <location>
        <begin position="283"/>
        <end position="292"/>
    </location>
    <ligand>
        <name>S-adenosyl-L-methionine</name>
        <dbReference type="ChEBI" id="CHEBI:59789"/>
    </ligand>
</feature>
<dbReference type="GO" id="GO:0000781">
    <property type="term" value="C:chromosome, telomeric region"/>
    <property type="evidence" value="ECO:0007669"/>
    <property type="project" value="GOC"/>
</dbReference>
<comment type="similarity">
    <text evidence="15">Belongs to the class I-like SAM-binding methyltransferase superfamily. DOT1 family.</text>
</comment>
<evidence type="ECO:0000256" key="3">
    <source>
        <dbReference type="ARBA" id="ARBA00012190"/>
    </source>
</evidence>
<evidence type="ECO:0000256" key="14">
    <source>
        <dbReference type="ARBA" id="ARBA00047770"/>
    </source>
</evidence>
<keyword evidence="11 15" id="KW-0804">Transcription</keyword>
<dbReference type="GO" id="GO:0031509">
    <property type="term" value="P:subtelomeric heterochromatin formation"/>
    <property type="evidence" value="ECO:0007669"/>
    <property type="project" value="InterPro"/>
</dbReference>
<evidence type="ECO:0000256" key="8">
    <source>
        <dbReference type="ARBA" id="ARBA00022737"/>
    </source>
</evidence>
<dbReference type="GO" id="GO:0000077">
    <property type="term" value="P:DNA damage checkpoint signaling"/>
    <property type="evidence" value="ECO:0007669"/>
    <property type="project" value="InterPro"/>
</dbReference>
<evidence type="ECO:0000256" key="10">
    <source>
        <dbReference type="ARBA" id="ARBA00023015"/>
    </source>
</evidence>
<dbReference type="GeneID" id="54294827"/>
<protein>
    <recommendedName>
        <fullName evidence="4 15">Histone-lysine N-methyltransferase, H3 lysine-79 specific</fullName>
        <ecNumber evidence="3 15">2.1.1.360</ecNumber>
    </recommendedName>
    <alternativeName>
        <fullName evidence="13 15">Histone H3-K79 methyltransferase</fullName>
    </alternativeName>
</protein>
<evidence type="ECO:0000256" key="17">
    <source>
        <dbReference type="SAM" id="MobiDB-lite"/>
    </source>
</evidence>
<feature type="region of interest" description="Disordered" evidence="17">
    <location>
        <begin position="1"/>
        <end position="58"/>
    </location>
</feature>
<dbReference type="InterPro" id="IPR021162">
    <property type="entry name" value="Dot1"/>
</dbReference>
<proteinExistence type="inferred from homology"/>
<dbReference type="SUPFAM" id="SSF53335">
    <property type="entry name" value="S-adenosyl-L-methionine-dependent methyltransferases"/>
    <property type="match status" value="1"/>
</dbReference>
<keyword evidence="9 15" id="KW-0156">Chromatin regulator</keyword>
<evidence type="ECO:0000256" key="12">
    <source>
        <dbReference type="ARBA" id="ARBA00023242"/>
    </source>
</evidence>
<keyword evidence="6 15" id="KW-0808">Transferase</keyword>
<feature type="domain" description="DOT1" evidence="18">
    <location>
        <begin position="121"/>
        <end position="455"/>
    </location>
</feature>
<organism evidence="19 20">
    <name type="scientific">Aplosporella prunicola CBS 121167</name>
    <dbReference type="NCBI Taxonomy" id="1176127"/>
    <lineage>
        <taxon>Eukaryota</taxon>
        <taxon>Fungi</taxon>
        <taxon>Dikarya</taxon>
        <taxon>Ascomycota</taxon>
        <taxon>Pezizomycotina</taxon>
        <taxon>Dothideomycetes</taxon>
        <taxon>Dothideomycetes incertae sedis</taxon>
        <taxon>Botryosphaeriales</taxon>
        <taxon>Aplosporellaceae</taxon>
        <taxon>Aplosporella</taxon>
    </lineage>
</organism>
<dbReference type="Gene3D" id="3.40.50.150">
    <property type="entry name" value="Vaccinia Virus protein VP39"/>
    <property type="match status" value="1"/>
</dbReference>
<feature type="compositionally biased region" description="Low complexity" evidence="17">
    <location>
        <begin position="1"/>
        <end position="10"/>
    </location>
</feature>
<dbReference type="InterPro" id="IPR025789">
    <property type="entry name" value="DOT1_dom"/>
</dbReference>
<evidence type="ECO:0000313" key="20">
    <source>
        <dbReference type="Proteomes" id="UP000799438"/>
    </source>
</evidence>
<reference evidence="19" key="1">
    <citation type="journal article" date="2020" name="Stud. Mycol.">
        <title>101 Dothideomycetes genomes: a test case for predicting lifestyles and emergence of pathogens.</title>
        <authorList>
            <person name="Haridas S."/>
            <person name="Albert R."/>
            <person name="Binder M."/>
            <person name="Bloem J."/>
            <person name="Labutti K."/>
            <person name="Salamov A."/>
            <person name="Andreopoulos B."/>
            <person name="Baker S."/>
            <person name="Barry K."/>
            <person name="Bills G."/>
            <person name="Bluhm B."/>
            <person name="Cannon C."/>
            <person name="Castanera R."/>
            <person name="Culley D."/>
            <person name="Daum C."/>
            <person name="Ezra D."/>
            <person name="Gonzalez J."/>
            <person name="Henrissat B."/>
            <person name="Kuo A."/>
            <person name="Liang C."/>
            <person name="Lipzen A."/>
            <person name="Lutzoni F."/>
            <person name="Magnuson J."/>
            <person name="Mondo S."/>
            <person name="Nolan M."/>
            <person name="Ohm R."/>
            <person name="Pangilinan J."/>
            <person name="Park H.-J."/>
            <person name="Ramirez L."/>
            <person name="Alfaro M."/>
            <person name="Sun H."/>
            <person name="Tritt A."/>
            <person name="Yoshinaga Y."/>
            <person name="Zwiers L.-H."/>
            <person name="Turgeon B."/>
            <person name="Goodwin S."/>
            <person name="Spatafora J."/>
            <person name="Crous P."/>
            <person name="Grigoriev I."/>
        </authorList>
    </citation>
    <scope>NUCLEOTIDE SEQUENCE</scope>
    <source>
        <strain evidence="19">CBS 121167</strain>
    </source>
</reference>
<evidence type="ECO:0000256" key="2">
    <source>
        <dbReference type="ARBA" id="ARBA00004123"/>
    </source>
</evidence>
<dbReference type="GO" id="GO:0000786">
    <property type="term" value="C:nucleosome"/>
    <property type="evidence" value="ECO:0007669"/>
    <property type="project" value="InterPro"/>
</dbReference>
<sequence>MLTPASSTSPTRKRTLTTKRKAPTPSTPMSSDSEGSDNEGSIDGPLTPRKRVRTSRSLEPDLRRRIRFTADETAEERNPSFRKFLHGADLIQSDHWKDDAVMGFDLARDFKTAFEKNEGIPLVELQYPSKSPPERFALVHPRESEGYKPLEDIINTVEAICQYYFPDDAEALMDESNGYPRRLKRAVQQQSLDDFKKVLDDFNKMVRAGVHSGKTDKALDGMGPMPLSLTTRIIDQTYNRTVSPRVASLRRYEAGSNNVYGELLIPFVHRLFRETDLKSHHVFVDLGSGVGNVVIQAALEVGCESWGIEVMQNPSRAAKLQRREIIPRAARLWNINLGKINILADDFLENQQIGAVLHRADVIIVNNKAFSPQLNGALLDKFLDLKEGAKIVSLKPFVDPHHEIKSFNVNDRVNLFTCVEKEYFSNCVSWTNEGGNYYIQTKDRSRLDKFLGSQKRGRRG</sequence>
<dbReference type="GO" id="GO:0140956">
    <property type="term" value="F:histone H3K79 trimethyltransferase activity"/>
    <property type="evidence" value="ECO:0007669"/>
    <property type="project" value="UniProtKB-EC"/>
</dbReference>
<dbReference type="Gene3D" id="1.10.260.170">
    <property type="match status" value="1"/>
</dbReference>
<name>A0A6A6B4V0_9PEZI</name>
<dbReference type="GO" id="GO:0005634">
    <property type="term" value="C:nucleus"/>
    <property type="evidence" value="ECO:0007669"/>
    <property type="project" value="UniProtKB-SubCell"/>
</dbReference>
<dbReference type="InterPro" id="IPR030445">
    <property type="entry name" value="H3-K79_meTrfase"/>
</dbReference>
<feature type="compositionally biased region" description="Basic residues" evidence="17">
    <location>
        <begin position="11"/>
        <end position="22"/>
    </location>
</feature>
<dbReference type="InterPro" id="IPR029063">
    <property type="entry name" value="SAM-dependent_MTases_sf"/>
</dbReference>
<gene>
    <name evidence="19" type="ORF">K452DRAFT_233807</name>
</gene>
<dbReference type="CDD" id="cd02440">
    <property type="entry name" value="AdoMet_MTases"/>
    <property type="match status" value="1"/>
</dbReference>
<dbReference type="RefSeq" id="XP_033394371.1">
    <property type="nucleotide sequence ID" value="XM_033537331.1"/>
</dbReference>
<evidence type="ECO:0000256" key="13">
    <source>
        <dbReference type="ARBA" id="ARBA00029821"/>
    </source>
</evidence>
<evidence type="ECO:0000256" key="1">
    <source>
        <dbReference type="ARBA" id="ARBA00003482"/>
    </source>
</evidence>
<evidence type="ECO:0000256" key="16">
    <source>
        <dbReference type="PIRSR" id="PIRSR017570-1"/>
    </source>
</evidence>
<dbReference type="EC" id="2.1.1.360" evidence="3 15"/>
<evidence type="ECO:0000313" key="19">
    <source>
        <dbReference type="EMBL" id="KAF2138658.1"/>
    </source>
</evidence>
<evidence type="ECO:0000256" key="15">
    <source>
        <dbReference type="PIRNR" id="PIRNR017570"/>
    </source>
</evidence>
<keyword evidence="5 15" id="KW-0489">Methyltransferase</keyword>
<keyword evidence="8" id="KW-0677">Repeat</keyword>
<evidence type="ECO:0000259" key="18">
    <source>
        <dbReference type="PROSITE" id="PS51569"/>
    </source>
</evidence>
<comment type="function">
    <text evidence="1 15">Histone methyltransferase that specifically trimethylates histone H3 to form H3K79me3. This methylation is required for telomere silencing and for the pachytene checkpoint during the meiotic cell cycle by allowing the recruitment of RAD9 to double strand breaks. Nucleosomes are preferred as substrate compared to free histone.</text>
</comment>
<dbReference type="AlphaFoldDB" id="A0A6A6B4V0"/>
<dbReference type="PANTHER" id="PTHR21451">
    <property type="entry name" value="HISTONE H3 METHYLTRANSFERASE"/>
    <property type="match status" value="1"/>
</dbReference>
<dbReference type="PIRSF" id="PIRSF017570">
    <property type="entry name" value="Histone_H3-K79_MeTrfase"/>
    <property type="match status" value="1"/>
</dbReference>
<feature type="binding site" evidence="16">
    <location>
        <begin position="346"/>
        <end position="347"/>
    </location>
    <ligand>
        <name>S-adenosyl-L-methionine</name>
        <dbReference type="ChEBI" id="CHEBI:59789"/>
    </ligand>
</feature>
<keyword evidence="20" id="KW-1185">Reference proteome</keyword>
<evidence type="ECO:0000256" key="4">
    <source>
        <dbReference type="ARBA" id="ARBA00020987"/>
    </source>
</evidence>
<keyword evidence="10 15" id="KW-0805">Transcription regulation</keyword>
<dbReference type="PANTHER" id="PTHR21451:SF0">
    <property type="entry name" value="HISTONE-LYSINE N-METHYLTRANSFERASE, H3 LYSINE-79 SPECIFIC"/>
    <property type="match status" value="1"/>
</dbReference>
<feature type="binding site" evidence="16">
    <location>
        <position position="309"/>
    </location>
    <ligand>
        <name>S-adenosyl-L-methionine</name>
        <dbReference type="ChEBI" id="CHEBI:59789"/>
    </ligand>
</feature>
<dbReference type="GO" id="GO:0042393">
    <property type="term" value="F:histone binding"/>
    <property type="evidence" value="ECO:0007669"/>
    <property type="project" value="InterPro"/>
</dbReference>
<keyword evidence="12 15" id="KW-0539">Nucleus</keyword>
<evidence type="ECO:0000256" key="6">
    <source>
        <dbReference type="ARBA" id="ARBA00022679"/>
    </source>
</evidence>
<feature type="binding site" evidence="16">
    <location>
        <begin position="260"/>
        <end position="263"/>
    </location>
    <ligand>
        <name>S-adenosyl-L-methionine</name>
        <dbReference type="ChEBI" id="CHEBI:59789"/>
    </ligand>
</feature>
<evidence type="ECO:0000256" key="5">
    <source>
        <dbReference type="ARBA" id="ARBA00022603"/>
    </source>
</evidence>
<feature type="compositionally biased region" description="Low complexity" evidence="17">
    <location>
        <begin position="30"/>
        <end position="44"/>
    </location>
</feature>
<dbReference type="Proteomes" id="UP000799438">
    <property type="component" value="Unassembled WGS sequence"/>
</dbReference>
<dbReference type="GO" id="GO:0032259">
    <property type="term" value="P:methylation"/>
    <property type="evidence" value="ECO:0007669"/>
    <property type="project" value="UniProtKB-KW"/>
</dbReference>
<dbReference type="Pfam" id="PF08123">
    <property type="entry name" value="DOT1"/>
    <property type="match status" value="1"/>
</dbReference>
<comment type="subcellular location">
    <subcellularLocation>
        <location evidence="2 15">Nucleus</location>
    </subcellularLocation>
</comment>
<evidence type="ECO:0000256" key="11">
    <source>
        <dbReference type="ARBA" id="ARBA00023163"/>
    </source>
</evidence>
<dbReference type="FunFam" id="3.40.50.150:FF:000033">
    <property type="entry name" value="Histone-lysine N-methyltransferase, H3 lysine-79 specific"/>
    <property type="match status" value="1"/>
</dbReference>
<evidence type="ECO:0000256" key="7">
    <source>
        <dbReference type="ARBA" id="ARBA00022691"/>
    </source>
</evidence>
<accession>A0A6A6B4V0</accession>
<comment type="catalytic activity">
    <reaction evidence="14 15">
        <text>L-lysyl(79)-[histone H3] + 3 S-adenosyl-L-methionine = N(6),N(6),N(6)-trimethyl-L-lysyl(79)-[histone H3] + 3 S-adenosyl-L-homocysteine + 3 H(+)</text>
        <dbReference type="Rhea" id="RHEA:60328"/>
        <dbReference type="Rhea" id="RHEA-COMP:15549"/>
        <dbReference type="Rhea" id="RHEA-COMP:15552"/>
        <dbReference type="ChEBI" id="CHEBI:15378"/>
        <dbReference type="ChEBI" id="CHEBI:29969"/>
        <dbReference type="ChEBI" id="CHEBI:57856"/>
        <dbReference type="ChEBI" id="CHEBI:59789"/>
        <dbReference type="ChEBI" id="CHEBI:61961"/>
        <dbReference type="EC" id="2.1.1.360"/>
    </reaction>
</comment>
<dbReference type="EMBL" id="ML995495">
    <property type="protein sequence ID" value="KAF2138658.1"/>
    <property type="molecule type" value="Genomic_DNA"/>
</dbReference>
<dbReference type="PROSITE" id="PS51569">
    <property type="entry name" value="DOT1"/>
    <property type="match status" value="1"/>
</dbReference>
<dbReference type="OrthoDB" id="443402at2759"/>
<evidence type="ECO:0000256" key="9">
    <source>
        <dbReference type="ARBA" id="ARBA00022853"/>
    </source>
</evidence>
<keyword evidence="7 15" id="KW-0949">S-adenosyl-L-methionine</keyword>